<keyword evidence="1" id="KW-0812">Transmembrane</keyword>
<accession>A0A023D5A4</accession>
<proteinExistence type="predicted"/>
<dbReference type="Proteomes" id="UP000019760">
    <property type="component" value="Unassembled WGS sequence"/>
</dbReference>
<comment type="caution">
    <text evidence="2">The sequence shown here is derived from an EMBL/GenBank/DDBJ whole genome shotgun (WGS) entry which is preliminary data.</text>
</comment>
<reference evidence="3" key="1">
    <citation type="journal article" date="2014" name="FEMS Microbiol. Lett.">
        <title>Draft Genomic DNA Sequence of the Facultatively Methylotrophic Bacterium Acidomonas methanolica type strain MB58.</title>
        <authorList>
            <person name="Higashiura N."/>
            <person name="Hadano H."/>
            <person name="Hirakawa H."/>
            <person name="Matsutani M."/>
            <person name="Takabe S."/>
            <person name="Matsushita K."/>
            <person name="Azuma Y."/>
        </authorList>
    </citation>
    <scope>NUCLEOTIDE SEQUENCE [LARGE SCALE GENOMIC DNA]</scope>
    <source>
        <strain evidence="3">MB58</strain>
    </source>
</reference>
<name>A0A023D5A4_ACIMT</name>
<feature type="transmembrane region" description="Helical" evidence="1">
    <location>
        <begin position="26"/>
        <end position="45"/>
    </location>
</feature>
<protein>
    <recommendedName>
        <fullName evidence="4">Tetratricopeptide repeat-like domain-containing protein</fullName>
    </recommendedName>
</protein>
<dbReference type="AlphaFoldDB" id="A0A023D5A4"/>
<sequence length="241" mass="25511">MAEDFISEARAEYRAQQTRALLRRSAPWAAGVAVVVLGAAGVWQWRAYENRQERLAASAQYFEAVQAIEDAGAAAGSSGLTDAQRAAEKSLAHLVSTAPADIRDFAAIRLATLRLADHDRPGAMAAWKSVVDDTKASPDLRSLARYLSLNASMADGDPAALRRGFEQLASSAGPWRALAQEGLVALDLRPGAAAAQQEEAHHLLLRISEAPDAPDGVRQRAGALLQTFGPVPAAPEARKAG</sequence>
<evidence type="ECO:0000256" key="1">
    <source>
        <dbReference type="SAM" id="Phobius"/>
    </source>
</evidence>
<dbReference type="RefSeq" id="WP_215740062.1">
    <property type="nucleotide sequence ID" value="NZ_BJVB01000001.1"/>
</dbReference>
<keyword evidence="1" id="KW-0472">Membrane</keyword>
<evidence type="ECO:0000313" key="2">
    <source>
        <dbReference type="EMBL" id="GAJ28986.1"/>
    </source>
</evidence>
<keyword evidence="1" id="KW-1133">Transmembrane helix</keyword>
<evidence type="ECO:0000313" key="3">
    <source>
        <dbReference type="Proteomes" id="UP000019760"/>
    </source>
</evidence>
<reference evidence="2 3" key="2">
    <citation type="journal article" date="2014" name="FEMS Microbiol. Lett.">
        <title>Draft genomic DNA sequence of the facultatively methylotrophic bacterium Acidomonas methanolica type strain MB58.</title>
        <authorList>
            <person name="Higashiura N."/>
            <person name="Hadano H."/>
            <person name="Hirakawa H."/>
            <person name="Matsutani M."/>
            <person name="Takabe S."/>
            <person name="Matsushita K."/>
            <person name="Azuma Y."/>
        </authorList>
    </citation>
    <scope>NUCLEOTIDE SEQUENCE [LARGE SCALE GENOMIC DNA]</scope>
    <source>
        <strain evidence="2 3">MB58</strain>
    </source>
</reference>
<organism evidence="2 3">
    <name type="scientific">Acidomonas methanolica NBRC 104435</name>
    <dbReference type="NCBI Taxonomy" id="1231351"/>
    <lineage>
        <taxon>Bacteria</taxon>
        <taxon>Pseudomonadati</taxon>
        <taxon>Pseudomonadota</taxon>
        <taxon>Alphaproteobacteria</taxon>
        <taxon>Acetobacterales</taxon>
        <taxon>Acetobacteraceae</taxon>
        <taxon>Acidomonas</taxon>
    </lineage>
</organism>
<dbReference type="EMBL" id="BAND01000041">
    <property type="protein sequence ID" value="GAJ28986.1"/>
    <property type="molecule type" value="Genomic_DNA"/>
</dbReference>
<keyword evidence="3" id="KW-1185">Reference proteome</keyword>
<evidence type="ECO:0008006" key="4">
    <source>
        <dbReference type="Google" id="ProtNLM"/>
    </source>
</evidence>
<gene>
    <name evidence="2" type="ORF">Amme_041_020</name>
</gene>